<name>A0A1D7YJW7_9ACTN</name>
<gene>
    <name evidence="1" type="ORF">BFF78_36390</name>
</gene>
<protein>
    <submittedName>
        <fullName evidence="1">Uncharacterized protein</fullName>
    </submittedName>
</protein>
<dbReference type="PROSITE" id="PS51257">
    <property type="entry name" value="PROKAR_LIPOPROTEIN"/>
    <property type="match status" value="1"/>
</dbReference>
<reference evidence="2" key="1">
    <citation type="submission" date="2016-09" db="EMBL/GenBank/DDBJ databases">
        <title>Streptomyces puniciscabiei strain:TW1S1 Genome sequencing and assembly.</title>
        <authorList>
            <person name="Kim M.-K."/>
            <person name="Kim S.B."/>
        </authorList>
    </citation>
    <scope>NUCLEOTIDE SEQUENCE [LARGE SCALE GENOMIC DNA]</scope>
    <source>
        <strain evidence="2">TW1S1</strain>
    </source>
</reference>
<keyword evidence="2" id="KW-1185">Reference proteome</keyword>
<organism evidence="1 2">
    <name type="scientific">Streptomyces fodineus</name>
    <dbReference type="NCBI Taxonomy" id="1904616"/>
    <lineage>
        <taxon>Bacteria</taxon>
        <taxon>Bacillati</taxon>
        <taxon>Actinomycetota</taxon>
        <taxon>Actinomycetes</taxon>
        <taxon>Kitasatosporales</taxon>
        <taxon>Streptomycetaceae</taxon>
        <taxon>Streptomyces</taxon>
    </lineage>
</organism>
<dbReference type="AlphaFoldDB" id="A0A1D7YJW7"/>
<proteinExistence type="predicted"/>
<evidence type="ECO:0000313" key="2">
    <source>
        <dbReference type="Proteomes" id="UP000094960"/>
    </source>
</evidence>
<evidence type="ECO:0000313" key="1">
    <source>
        <dbReference type="EMBL" id="AOR35822.1"/>
    </source>
</evidence>
<sequence>MTSRAIQVEQPGVPAGTALVLYACLPASLGAKADNTVDAARRYAKEANCEVVAEGAYPLTSSAIDTLKASGLLTQGAA</sequence>
<dbReference type="EMBL" id="CP017248">
    <property type="protein sequence ID" value="AOR35822.1"/>
    <property type="molecule type" value="Genomic_DNA"/>
</dbReference>
<dbReference type="KEGG" id="spun:BFF78_36390"/>
<dbReference type="RefSeq" id="WP_069782337.1">
    <property type="nucleotide sequence ID" value="NZ_CP017248.1"/>
</dbReference>
<dbReference type="Proteomes" id="UP000094960">
    <property type="component" value="Chromosome"/>
</dbReference>
<accession>A0A1D7YJW7</accession>